<evidence type="ECO:0000313" key="2">
    <source>
        <dbReference type="Proteomes" id="UP000231081"/>
    </source>
</evidence>
<accession>A0A2H0B424</accession>
<protein>
    <submittedName>
        <fullName evidence="1">Uncharacterized protein</fullName>
    </submittedName>
</protein>
<dbReference type="Proteomes" id="UP000231081">
    <property type="component" value="Unassembled WGS sequence"/>
</dbReference>
<sequence length="65" mass="7502">MRVKNWTHLFPKFAGLWVAFAKDEQTVISSAKSLEYTVKMAEQKGYKMPLLFKVPMESLPYVGSF</sequence>
<gene>
    <name evidence="1" type="ORF">COX09_01580</name>
</gene>
<reference evidence="1 2" key="1">
    <citation type="submission" date="2017-09" db="EMBL/GenBank/DDBJ databases">
        <title>Depth-based differentiation of microbial function through sediment-hosted aquifers and enrichment of novel symbionts in the deep terrestrial subsurface.</title>
        <authorList>
            <person name="Probst A.J."/>
            <person name="Ladd B."/>
            <person name="Jarett J.K."/>
            <person name="Geller-Mcgrath D.E."/>
            <person name="Sieber C.M."/>
            <person name="Emerson J.B."/>
            <person name="Anantharaman K."/>
            <person name="Thomas B.C."/>
            <person name="Malmstrom R."/>
            <person name="Stieglmeier M."/>
            <person name="Klingl A."/>
            <person name="Woyke T."/>
            <person name="Ryan C.M."/>
            <person name="Banfield J.F."/>
        </authorList>
    </citation>
    <scope>NUCLEOTIDE SEQUENCE [LARGE SCALE GENOMIC DNA]</scope>
    <source>
        <strain evidence="1">CG23_combo_of_CG06-09_8_20_14_all_47_9</strain>
    </source>
</reference>
<organism evidence="1 2">
    <name type="scientific">Candidatus Beckwithbacteria bacterium CG23_combo_of_CG06-09_8_20_14_all_47_9</name>
    <dbReference type="NCBI Taxonomy" id="1974498"/>
    <lineage>
        <taxon>Bacteria</taxon>
        <taxon>Candidatus Beckwithiibacteriota</taxon>
    </lineage>
</organism>
<comment type="caution">
    <text evidence="1">The sequence shown here is derived from an EMBL/GenBank/DDBJ whole genome shotgun (WGS) entry which is preliminary data.</text>
</comment>
<dbReference type="EMBL" id="PCSQ01000043">
    <property type="protein sequence ID" value="PIP52406.1"/>
    <property type="molecule type" value="Genomic_DNA"/>
</dbReference>
<name>A0A2H0B424_9BACT</name>
<evidence type="ECO:0000313" key="1">
    <source>
        <dbReference type="EMBL" id="PIP52406.1"/>
    </source>
</evidence>
<dbReference type="AlphaFoldDB" id="A0A2H0B424"/>
<proteinExistence type="predicted"/>